<evidence type="ECO:0000313" key="2">
    <source>
        <dbReference type="EMBL" id="KKK80898.1"/>
    </source>
</evidence>
<protein>
    <submittedName>
        <fullName evidence="2">Uncharacterized protein</fullName>
    </submittedName>
</protein>
<keyword evidence="1" id="KW-1133">Transmembrane helix</keyword>
<accession>A0A0F8YHN1</accession>
<feature type="transmembrane region" description="Helical" evidence="1">
    <location>
        <begin position="40"/>
        <end position="61"/>
    </location>
</feature>
<evidence type="ECO:0000256" key="1">
    <source>
        <dbReference type="SAM" id="Phobius"/>
    </source>
</evidence>
<proteinExistence type="predicted"/>
<feature type="transmembrane region" description="Helical" evidence="1">
    <location>
        <begin position="13"/>
        <end position="34"/>
    </location>
</feature>
<sequence length="155" mass="18071">MTNDKSLGFKKKVINYIDIVFSIVNFLIILFPLIFFRKNIFISIFGFLFSGVLIINMLYTFTKNNPLYIYYSYALLFCGIFFLIPSIMINYILGWLLIPELCYVYNISKARGQTSATSQMAKLRVLGRAGGYGLNIRRMRQTWDNVNPELELKRT</sequence>
<keyword evidence="1" id="KW-0812">Transmembrane</keyword>
<organism evidence="2">
    <name type="scientific">marine sediment metagenome</name>
    <dbReference type="NCBI Taxonomy" id="412755"/>
    <lineage>
        <taxon>unclassified sequences</taxon>
        <taxon>metagenomes</taxon>
        <taxon>ecological metagenomes</taxon>
    </lineage>
</organism>
<reference evidence="2" key="1">
    <citation type="journal article" date="2015" name="Nature">
        <title>Complex archaea that bridge the gap between prokaryotes and eukaryotes.</title>
        <authorList>
            <person name="Spang A."/>
            <person name="Saw J.H."/>
            <person name="Jorgensen S.L."/>
            <person name="Zaremba-Niedzwiedzka K."/>
            <person name="Martijn J."/>
            <person name="Lind A.E."/>
            <person name="van Eijk R."/>
            <person name="Schleper C."/>
            <person name="Guy L."/>
            <person name="Ettema T.J."/>
        </authorList>
    </citation>
    <scope>NUCLEOTIDE SEQUENCE</scope>
</reference>
<feature type="transmembrane region" description="Helical" evidence="1">
    <location>
        <begin position="73"/>
        <end position="98"/>
    </location>
</feature>
<dbReference type="EMBL" id="LAZR01053369">
    <property type="protein sequence ID" value="KKK80898.1"/>
    <property type="molecule type" value="Genomic_DNA"/>
</dbReference>
<gene>
    <name evidence="2" type="ORF">LCGC14_2818900</name>
</gene>
<comment type="caution">
    <text evidence="2">The sequence shown here is derived from an EMBL/GenBank/DDBJ whole genome shotgun (WGS) entry which is preliminary data.</text>
</comment>
<dbReference type="AlphaFoldDB" id="A0A0F8YHN1"/>
<keyword evidence="1" id="KW-0472">Membrane</keyword>
<name>A0A0F8YHN1_9ZZZZ</name>
<feature type="non-terminal residue" evidence="2">
    <location>
        <position position="155"/>
    </location>
</feature>